<dbReference type="RefSeq" id="WP_008800630.1">
    <property type="nucleotide sequence ID" value="NZ_KQ956550.1"/>
</dbReference>
<protein>
    <submittedName>
        <fullName evidence="3">YheO-like protein</fullName>
    </submittedName>
</protein>
<evidence type="ECO:0000313" key="4">
    <source>
        <dbReference type="Proteomes" id="UP000070617"/>
    </source>
</evidence>
<dbReference type="AlphaFoldDB" id="A0A133NC92"/>
<evidence type="ECO:0000259" key="2">
    <source>
        <dbReference type="Pfam" id="PF13309"/>
    </source>
</evidence>
<reference evidence="4" key="1">
    <citation type="submission" date="2016-01" db="EMBL/GenBank/DDBJ databases">
        <authorList>
            <person name="Mitreva M."/>
            <person name="Pepin K.H."/>
            <person name="Mihindukulasuriya K.A."/>
            <person name="Fulton R."/>
            <person name="Fronick C."/>
            <person name="O'Laughlin M."/>
            <person name="Miner T."/>
            <person name="Herter B."/>
            <person name="Rosa B.A."/>
            <person name="Cordes M."/>
            <person name="Tomlinson C."/>
            <person name="Wollam A."/>
            <person name="Palsikar V.B."/>
            <person name="Mardis E.R."/>
            <person name="Wilson R.K."/>
        </authorList>
    </citation>
    <scope>NUCLEOTIDE SEQUENCE [LARGE SCALE GENOMIC DNA]</scope>
    <source>
        <strain evidence="4">CMW8396</strain>
    </source>
</reference>
<feature type="domain" description="YheO-like" evidence="1">
    <location>
        <begin position="6"/>
        <end position="117"/>
    </location>
</feature>
<gene>
    <name evidence="3" type="ORF">HMPREF3206_01207</name>
</gene>
<dbReference type="InterPro" id="IPR039445">
    <property type="entry name" value="DauR-like_HTH"/>
</dbReference>
<dbReference type="Proteomes" id="UP000070617">
    <property type="component" value="Unassembled WGS sequence"/>
</dbReference>
<dbReference type="Pfam" id="PF13309">
    <property type="entry name" value="HTH_22"/>
    <property type="match status" value="1"/>
</dbReference>
<dbReference type="EMBL" id="LRPX01000058">
    <property type="protein sequence ID" value="KXA13898.1"/>
    <property type="molecule type" value="Genomic_DNA"/>
</dbReference>
<dbReference type="Pfam" id="PF08348">
    <property type="entry name" value="PAS_6"/>
    <property type="match status" value="1"/>
</dbReference>
<organism evidence="3 4">
    <name type="scientific">Fusobacterium equinum</name>
    <dbReference type="NCBI Taxonomy" id="134605"/>
    <lineage>
        <taxon>Bacteria</taxon>
        <taxon>Fusobacteriati</taxon>
        <taxon>Fusobacteriota</taxon>
        <taxon>Fusobacteriia</taxon>
        <taxon>Fusobacteriales</taxon>
        <taxon>Fusobacteriaceae</taxon>
        <taxon>Fusobacterium</taxon>
    </lineage>
</organism>
<dbReference type="PANTHER" id="PTHR35568:SF1">
    <property type="entry name" value="TRANSCRIPTIONAL REGULATOR DAUR"/>
    <property type="match status" value="1"/>
</dbReference>
<feature type="domain" description="Transcriptional regulator DauR-like HTH" evidence="2">
    <location>
        <begin position="163"/>
        <end position="224"/>
    </location>
</feature>
<dbReference type="STRING" id="134605.HMPREF3206_01207"/>
<sequence>MKKELLAHYQSLVLFLGKTLGPSYEIVLHEVIGEKLKMIAIANGEISNRILGNPLSEETLELLKNKTRHGENNMINHTVLLKNGKKIRSSSILIRDSKKVIGVLCINFDDSCFHEIHCQLLRTIHPDLFVQNYLSDISYNILLDELKSQKKEETQDNTIEMMMEKIFQEVSQELHFPLIRPNKKEKEKIVYELEKKGIFQLKEAIVFTAKKLSCSTTSIYRYLKKIQEE</sequence>
<accession>A0A133NC92</accession>
<dbReference type="PANTHER" id="PTHR35568">
    <property type="entry name" value="TRANSCRIPTIONAL REGULATOR DAUR"/>
    <property type="match status" value="1"/>
</dbReference>
<dbReference type="InterPro" id="IPR039446">
    <property type="entry name" value="DauR-like"/>
</dbReference>
<evidence type="ECO:0000313" key="3">
    <source>
        <dbReference type="EMBL" id="KXA13898.1"/>
    </source>
</evidence>
<dbReference type="PATRIC" id="fig|134605.3.peg.1190"/>
<comment type="caution">
    <text evidence="3">The sequence shown here is derived from an EMBL/GenBank/DDBJ whole genome shotgun (WGS) entry which is preliminary data.</text>
</comment>
<evidence type="ECO:0000259" key="1">
    <source>
        <dbReference type="Pfam" id="PF08348"/>
    </source>
</evidence>
<name>A0A133NC92_9FUSO</name>
<proteinExistence type="predicted"/>
<keyword evidence="4" id="KW-1185">Reference proteome</keyword>
<dbReference type="InterPro" id="IPR013559">
    <property type="entry name" value="YheO"/>
</dbReference>